<evidence type="ECO:0000313" key="3">
    <source>
        <dbReference type="EMBL" id="GBB85508.1"/>
    </source>
</evidence>
<sequence length="609" mass="70483">MSTIRKELVYQTIQKAHASIDYNTHKGLHNLYEFIKQTILTDNSLTEDEKTEAIRLTNRDYDRDKIRCNLGTRRICENCNQKCLATSYCEFCVQNYLKTNFSNWTSGNSDIDDLIQKCQLGTYVPNMIVEWIPYKNLKNIKYLTRGGFAEIYTADWIGGRYEKWDSKKQQLIRLEDYSVVLKELENVESASQSWFEEVKIHLDISNKYPRIVRCYGLTQNPSNGNYILVMSRLDLSLREYLQQNHNHLTWKEKINIAFEIIDALRWIHNEKSIHRDLHSGNILFYQYTGSWHISDLGFCGPVDSKLSNGLYGNLPYIAPEVIAGTKATFESDIYSIAMLMWEISSGLPPFYNYAHDCDLALKIINGMRPKIVSGTPLEYKNLMKQCWDADPSNRLSVNTLLNKISEINALYKNMPNELNANNNFETRNSKTNCTNNASFASKVHQFKNLPDPRNATEEEQEAFHSKPYEFSIPDNINDLNNPSNQNDDNTSKSSDISKDIKVEESVSEQSVCQAKQNNFAITENKNEVKGKSKRIYSEDEEDDLIDNYRPKKLKLRSNNDEVDEDEISNNPNLHSEDQDELMGFSSALIHIRDDPDRSCFFSDIQILQF</sequence>
<feature type="domain" description="Protein kinase" evidence="2">
    <location>
        <begin position="137"/>
        <end position="411"/>
    </location>
</feature>
<proteinExistence type="predicted"/>
<dbReference type="GO" id="GO:0004674">
    <property type="term" value="F:protein serine/threonine kinase activity"/>
    <property type="evidence" value="ECO:0007669"/>
    <property type="project" value="TreeGrafter"/>
</dbReference>
<dbReference type="EMBL" id="BEXD01000225">
    <property type="protein sequence ID" value="GBB85508.1"/>
    <property type="molecule type" value="Genomic_DNA"/>
</dbReference>
<evidence type="ECO:0000313" key="4">
    <source>
        <dbReference type="Proteomes" id="UP000247702"/>
    </source>
</evidence>
<dbReference type="InterPro" id="IPR001245">
    <property type="entry name" value="Ser-Thr/Tyr_kinase_cat_dom"/>
</dbReference>
<evidence type="ECO:0000256" key="1">
    <source>
        <dbReference type="SAM" id="MobiDB-lite"/>
    </source>
</evidence>
<dbReference type="PANTHER" id="PTHR44329">
    <property type="entry name" value="SERINE/THREONINE-PROTEIN KINASE TNNI3K-RELATED"/>
    <property type="match status" value="1"/>
</dbReference>
<dbReference type="SUPFAM" id="SSF56112">
    <property type="entry name" value="Protein kinase-like (PK-like)"/>
    <property type="match status" value="1"/>
</dbReference>
<dbReference type="AlphaFoldDB" id="A0A2Z6QXW8"/>
<dbReference type="GO" id="GO:0005524">
    <property type="term" value="F:ATP binding"/>
    <property type="evidence" value="ECO:0007669"/>
    <property type="project" value="InterPro"/>
</dbReference>
<dbReference type="InterPro" id="IPR000719">
    <property type="entry name" value="Prot_kinase_dom"/>
</dbReference>
<keyword evidence="4" id="KW-1185">Reference proteome</keyword>
<dbReference type="PROSITE" id="PS50011">
    <property type="entry name" value="PROTEIN_KINASE_DOM"/>
    <property type="match status" value="1"/>
</dbReference>
<comment type="caution">
    <text evidence="3">The sequence shown here is derived from an EMBL/GenBank/DDBJ whole genome shotgun (WGS) entry which is preliminary data.</text>
</comment>
<dbReference type="InterPro" id="IPR051681">
    <property type="entry name" value="Ser/Thr_Kinases-Pseudokinases"/>
</dbReference>
<dbReference type="Proteomes" id="UP000247702">
    <property type="component" value="Unassembled WGS sequence"/>
</dbReference>
<evidence type="ECO:0000259" key="2">
    <source>
        <dbReference type="PROSITE" id="PS50011"/>
    </source>
</evidence>
<feature type="region of interest" description="Disordered" evidence="1">
    <location>
        <begin position="556"/>
        <end position="577"/>
    </location>
</feature>
<accession>A0A2Z6QXW8</accession>
<dbReference type="InterPro" id="IPR011009">
    <property type="entry name" value="Kinase-like_dom_sf"/>
</dbReference>
<name>A0A2Z6QXW8_9GLOM</name>
<gene>
    <name evidence="3" type="ORF">RclHR1_01200022</name>
</gene>
<reference evidence="3 4" key="1">
    <citation type="submission" date="2017-11" db="EMBL/GenBank/DDBJ databases">
        <title>The genome of Rhizophagus clarus HR1 reveals common genetic basis of auxotrophy among arbuscular mycorrhizal fungi.</title>
        <authorList>
            <person name="Kobayashi Y."/>
        </authorList>
    </citation>
    <scope>NUCLEOTIDE SEQUENCE [LARGE SCALE GENOMIC DNA]</scope>
    <source>
        <strain evidence="3 4">HR1</strain>
    </source>
</reference>
<protein>
    <recommendedName>
        <fullName evidence="2">Protein kinase domain-containing protein</fullName>
    </recommendedName>
</protein>
<feature type="region of interest" description="Disordered" evidence="1">
    <location>
        <begin position="448"/>
        <end position="502"/>
    </location>
</feature>
<organism evidence="3 4">
    <name type="scientific">Rhizophagus clarus</name>
    <dbReference type="NCBI Taxonomy" id="94130"/>
    <lineage>
        <taxon>Eukaryota</taxon>
        <taxon>Fungi</taxon>
        <taxon>Fungi incertae sedis</taxon>
        <taxon>Mucoromycota</taxon>
        <taxon>Glomeromycotina</taxon>
        <taxon>Glomeromycetes</taxon>
        <taxon>Glomerales</taxon>
        <taxon>Glomeraceae</taxon>
        <taxon>Rhizophagus</taxon>
    </lineage>
</organism>
<dbReference type="Pfam" id="PF07714">
    <property type="entry name" value="PK_Tyr_Ser-Thr"/>
    <property type="match status" value="1"/>
</dbReference>
<dbReference type="Gene3D" id="1.10.510.10">
    <property type="entry name" value="Transferase(Phosphotransferase) domain 1"/>
    <property type="match status" value="1"/>
</dbReference>